<comment type="caution">
    <text evidence="2">The sequence shown here is derived from an EMBL/GenBank/DDBJ whole genome shotgun (WGS) entry which is preliminary data.</text>
</comment>
<keyword evidence="3" id="KW-1185">Reference proteome</keyword>
<dbReference type="AlphaFoldDB" id="A0AA39IPT5"/>
<reference evidence="2" key="1">
    <citation type="submission" date="2023-06" db="EMBL/GenBank/DDBJ databases">
        <title>Genomic analysis of the entomopathogenic nematode Steinernema hermaphroditum.</title>
        <authorList>
            <person name="Schwarz E.M."/>
            <person name="Heppert J.K."/>
            <person name="Baniya A."/>
            <person name="Schwartz H.T."/>
            <person name="Tan C.-H."/>
            <person name="Antoshechkin I."/>
            <person name="Sternberg P.W."/>
            <person name="Goodrich-Blair H."/>
            <person name="Dillman A.R."/>
        </authorList>
    </citation>
    <scope>NUCLEOTIDE SEQUENCE</scope>
    <source>
        <strain evidence="2">PS9179</strain>
        <tissue evidence="2">Whole animal</tissue>
    </source>
</reference>
<evidence type="ECO:0000313" key="3">
    <source>
        <dbReference type="Proteomes" id="UP001175271"/>
    </source>
</evidence>
<evidence type="ECO:0000256" key="1">
    <source>
        <dbReference type="SAM" id="SignalP"/>
    </source>
</evidence>
<organism evidence="2 3">
    <name type="scientific">Steinernema hermaphroditum</name>
    <dbReference type="NCBI Taxonomy" id="289476"/>
    <lineage>
        <taxon>Eukaryota</taxon>
        <taxon>Metazoa</taxon>
        <taxon>Ecdysozoa</taxon>
        <taxon>Nematoda</taxon>
        <taxon>Chromadorea</taxon>
        <taxon>Rhabditida</taxon>
        <taxon>Tylenchina</taxon>
        <taxon>Panagrolaimomorpha</taxon>
        <taxon>Strongyloidoidea</taxon>
        <taxon>Steinernematidae</taxon>
        <taxon>Steinernema</taxon>
    </lineage>
</organism>
<dbReference type="Proteomes" id="UP001175271">
    <property type="component" value="Unassembled WGS sequence"/>
</dbReference>
<proteinExistence type="predicted"/>
<feature type="chain" id="PRO_5041280724" evidence="1">
    <location>
        <begin position="17"/>
        <end position="319"/>
    </location>
</feature>
<name>A0AA39IPT5_9BILA</name>
<sequence length="319" mass="35824">MLALLFLFLLSNRAAAIVYQELFVSYHDLFHLTNNFLEVISLYSATEGLTASFDVYGLTALIWSKDSFKGAIDMSINDVMANKYEVFSVSSNNGLSVEVNRGTVIEQRFSLFKATAQISENQTMDFTFPGCLPLGNPLKGHFFEYACGKYRVAICYETADGFCRNIYHTGPPSTADPSGASPSVQPSVSISFPNAQPGLKNLTATPLTSENVGEVLMDSLLFSKLGSELTTDDTTALSLIFLKASMIGDISHYPRNYNFYTFYNFYVHDSNDTKTIIFGNNRNLNFHDFYNHFICIQLYQFEWNAAPYDNEILLLLKFN</sequence>
<dbReference type="EMBL" id="JAUCMV010000001">
    <property type="protein sequence ID" value="KAK0428242.1"/>
    <property type="molecule type" value="Genomic_DNA"/>
</dbReference>
<keyword evidence="1" id="KW-0732">Signal</keyword>
<gene>
    <name evidence="2" type="ORF">QR680_010691</name>
</gene>
<accession>A0AA39IPT5</accession>
<feature type="signal peptide" evidence="1">
    <location>
        <begin position="1"/>
        <end position="16"/>
    </location>
</feature>
<protein>
    <submittedName>
        <fullName evidence="2">Uncharacterized protein</fullName>
    </submittedName>
</protein>
<evidence type="ECO:0000313" key="2">
    <source>
        <dbReference type="EMBL" id="KAK0428242.1"/>
    </source>
</evidence>